<dbReference type="PANTHER" id="PTHR34933">
    <property type="entry name" value="FLAGELLAR L-RING PROTEIN"/>
    <property type="match status" value="1"/>
</dbReference>
<evidence type="ECO:0000256" key="3">
    <source>
        <dbReference type="ARBA" id="ARBA00004442"/>
    </source>
</evidence>
<evidence type="ECO:0000256" key="8">
    <source>
        <dbReference type="ARBA" id="ARBA00023237"/>
    </source>
</evidence>
<evidence type="ECO:0000256" key="10">
    <source>
        <dbReference type="SAM" id="SignalP"/>
    </source>
</evidence>
<keyword evidence="11" id="KW-0282">Flagellum</keyword>
<evidence type="ECO:0000313" key="11">
    <source>
        <dbReference type="EMBL" id="QOV91530.1"/>
    </source>
</evidence>
<keyword evidence="11" id="KW-0966">Cell projection</keyword>
<comment type="function">
    <text evidence="1">Assembles around the rod to form the L-ring and probably protects the motor/basal body from shearing forces during rotation.</text>
</comment>
<organism evidence="11 12">
    <name type="scientific">Humisphaera borealis</name>
    <dbReference type="NCBI Taxonomy" id="2807512"/>
    <lineage>
        <taxon>Bacteria</taxon>
        <taxon>Pseudomonadati</taxon>
        <taxon>Planctomycetota</taxon>
        <taxon>Phycisphaerae</taxon>
        <taxon>Tepidisphaerales</taxon>
        <taxon>Tepidisphaeraceae</taxon>
        <taxon>Humisphaera</taxon>
    </lineage>
</organism>
<keyword evidence="7" id="KW-0975">Bacterial flagellum</keyword>
<keyword evidence="6" id="KW-0472">Membrane</keyword>
<feature type="signal peptide" evidence="10">
    <location>
        <begin position="1"/>
        <end position="25"/>
    </location>
</feature>
<comment type="subcellular location">
    <subcellularLocation>
        <location evidence="2">Bacterial flagellum basal body</location>
    </subcellularLocation>
    <subcellularLocation>
        <location evidence="3">Cell outer membrane</location>
    </subcellularLocation>
</comment>
<dbReference type="GO" id="GO:0009279">
    <property type="term" value="C:cell outer membrane"/>
    <property type="evidence" value="ECO:0007669"/>
    <property type="project" value="UniProtKB-SubCell"/>
</dbReference>
<protein>
    <submittedName>
        <fullName evidence="11">Flagellar basal body L-ring protein FlgH</fullName>
    </submittedName>
</protein>
<dbReference type="Pfam" id="PF02107">
    <property type="entry name" value="FlgH"/>
    <property type="match status" value="1"/>
</dbReference>
<keyword evidence="8" id="KW-0998">Cell outer membrane</keyword>
<evidence type="ECO:0000256" key="9">
    <source>
        <dbReference type="SAM" id="MobiDB-lite"/>
    </source>
</evidence>
<evidence type="ECO:0000256" key="7">
    <source>
        <dbReference type="ARBA" id="ARBA00023143"/>
    </source>
</evidence>
<reference evidence="11 12" key="1">
    <citation type="submission" date="2020-10" db="EMBL/GenBank/DDBJ databases">
        <title>Wide distribution of Phycisphaera-like planctomycetes from WD2101 soil group in peatlands and genome analysis of the first cultivated representative.</title>
        <authorList>
            <person name="Dedysh S.N."/>
            <person name="Beletsky A.V."/>
            <person name="Ivanova A."/>
            <person name="Kulichevskaya I.S."/>
            <person name="Suzina N.E."/>
            <person name="Philippov D.A."/>
            <person name="Rakitin A.L."/>
            <person name="Mardanov A.V."/>
            <person name="Ravin N.V."/>
        </authorList>
    </citation>
    <scope>NUCLEOTIDE SEQUENCE [LARGE SCALE GENOMIC DNA]</scope>
    <source>
        <strain evidence="11 12">M1803</strain>
    </source>
</reference>
<dbReference type="PANTHER" id="PTHR34933:SF1">
    <property type="entry name" value="FLAGELLAR L-RING PROTEIN"/>
    <property type="match status" value="1"/>
</dbReference>
<keyword evidence="12" id="KW-1185">Reference proteome</keyword>
<dbReference type="GO" id="GO:0009427">
    <property type="term" value="C:bacterial-type flagellum basal body, distal rod, L ring"/>
    <property type="evidence" value="ECO:0007669"/>
    <property type="project" value="InterPro"/>
</dbReference>
<dbReference type="EMBL" id="CP063458">
    <property type="protein sequence ID" value="QOV91530.1"/>
    <property type="molecule type" value="Genomic_DNA"/>
</dbReference>
<evidence type="ECO:0000256" key="4">
    <source>
        <dbReference type="ARBA" id="ARBA00006929"/>
    </source>
</evidence>
<keyword evidence="11" id="KW-0969">Cilium</keyword>
<dbReference type="Proteomes" id="UP000593765">
    <property type="component" value="Chromosome"/>
</dbReference>
<accession>A0A7M2X439</accession>
<dbReference type="GO" id="GO:0003774">
    <property type="term" value="F:cytoskeletal motor activity"/>
    <property type="evidence" value="ECO:0007669"/>
    <property type="project" value="InterPro"/>
</dbReference>
<dbReference type="AlphaFoldDB" id="A0A7M2X439"/>
<feature type="region of interest" description="Disordered" evidence="9">
    <location>
        <begin position="153"/>
        <end position="177"/>
    </location>
</feature>
<name>A0A7M2X439_9BACT</name>
<feature type="region of interest" description="Disordered" evidence="9">
    <location>
        <begin position="23"/>
        <end position="47"/>
    </location>
</feature>
<dbReference type="KEGG" id="hbs:IPV69_09295"/>
<sequence length="271" mass="29508">MSKRSRSKDAALTTVLALGATGAFAANPPAKAPQMPSGRPTAESQQPVKMEYDPGINEAAVAVQRSGGSLARAQIRSMPPLPPDAKRAREVSFYAIPEPEPRTIRKHDLITIIIREESAFTVKGKTDTKREGSLEASLDEFIKLRLKNWEVEGGGIGPTPPSLKANGTRDFKSEGTANRTDSLTARITGEVVDVKPNGTLVVQARKTIKTDDEEQQFVLNGTCRVEDVIADNTVLSTQMYDLRVEKNTKGAVRSATKRSWLHEILDAISPF</sequence>
<evidence type="ECO:0000256" key="6">
    <source>
        <dbReference type="ARBA" id="ARBA00023136"/>
    </source>
</evidence>
<keyword evidence="5 10" id="KW-0732">Signal</keyword>
<comment type="similarity">
    <text evidence="4">Belongs to the FlgH family.</text>
</comment>
<proteinExistence type="inferred from homology"/>
<dbReference type="InterPro" id="IPR000527">
    <property type="entry name" value="Flag_Lring"/>
</dbReference>
<feature type="chain" id="PRO_5034796363" evidence="10">
    <location>
        <begin position="26"/>
        <end position="271"/>
    </location>
</feature>
<evidence type="ECO:0000256" key="1">
    <source>
        <dbReference type="ARBA" id="ARBA00002591"/>
    </source>
</evidence>
<gene>
    <name evidence="11" type="ORF">IPV69_09295</name>
</gene>
<evidence type="ECO:0000256" key="2">
    <source>
        <dbReference type="ARBA" id="ARBA00004117"/>
    </source>
</evidence>
<dbReference type="GO" id="GO:0071973">
    <property type="term" value="P:bacterial-type flagellum-dependent cell motility"/>
    <property type="evidence" value="ECO:0007669"/>
    <property type="project" value="InterPro"/>
</dbReference>
<dbReference type="RefSeq" id="WP_206294828.1">
    <property type="nucleotide sequence ID" value="NZ_CP063458.1"/>
</dbReference>
<evidence type="ECO:0000313" key="12">
    <source>
        <dbReference type="Proteomes" id="UP000593765"/>
    </source>
</evidence>
<evidence type="ECO:0000256" key="5">
    <source>
        <dbReference type="ARBA" id="ARBA00022729"/>
    </source>
</evidence>